<dbReference type="Proteomes" id="UP000787472">
    <property type="component" value="Unassembled WGS sequence"/>
</dbReference>
<protein>
    <submittedName>
        <fullName evidence="2">Nuclear transport factor 2 family protein</fullName>
    </submittedName>
</protein>
<dbReference type="AlphaFoldDB" id="A0A9E5MKT7"/>
<dbReference type="RefSeq" id="WP_167185417.1">
    <property type="nucleotide sequence ID" value="NZ_JAAONZ010000005.1"/>
</dbReference>
<keyword evidence="3" id="KW-1185">Reference proteome</keyword>
<reference evidence="2" key="1">
    <citation type="submission" date="2020-03" db="EMBL/GenBank/DDBJ databases">
        <authorList>
            <person name="Guo F."/>
        </authorList>
    </citation>
    <scope>NUCLEOTIDE SEQUENCE</scope>
    <source>
        <strain evidence="2">JCM 30134</strain>
    </source>
</reference>
<organism evidence="2 3">
    <name type="scientific">Pseudomaricurvus hydrocarbonicus</name>
    <dbReference type="NCBI Taxonomy" id="1470433"/>
    <lineage>
        <taxon>Bacteria</taxon>
        <taxon>Pseudomonadati</taxon>
        <taxon>Pseudomonadota</taxon>
        <taxon>Gammaproteobacteria</taxon>
        <taxon>Cellvibrionales</taxon>
        <taxon>Cellvibrionaceae</taxon>
        <taxon>Pseudomaricurvus</taxon>
    </lineage>
</organism>
<gene>
    <name evidence="2" type="ORF">G8770_09685</name>
</gene>
<evidence type="ECO:0000313" key="3">
    <source>
        <dbReference type="Proteomes" id="UP000787472"/>
    </source>
</evidence>
<dbReference type="InterPro" id="IPR037401">
    <property type="entry name" value="SnoaL-like"/>
</dbReference>
<dbReference type="InterPro" id="IPR032710">
    <property type="entry name" value="NTF2-like_dom_sf"/>
</dbReference>
<proteinExistence type="predicted"/>
<comment type="caution">
    <text evidence="2">The sequence shown here is derived from an EMBL/GenBank/DDBJ whole genome shotgun (WGS) entry which is preliminary data.</text>
</comment>
<name>A0A9E5MKT7_9GAMM</name>
<sequence length="143" mass="16238">MTISTTDFFHGEACKALSIAFANAVDQRDYSRAANVFSNHAEFSRWDGKVFNNLEAIKGMLDSRDESIQTRHICTNIEITNITDCSARGITYFVFFNGEGRQTETLPLTGPKFVGEYHDDFICENGIWKIQKRRVRIVFGDIG</sequence>
<dbReference type="EMBL" id="JAAONZ010000005">
    <property type="protein sequence ID" value="NHO65812.1"/>
    <property type="molecule type" value="Genomic_DNA"/>
</dbReference>
<accession>A0A9E5MKT7</accession>
<evidence type="ECO:0000313" key="2">
    <source>
        <dbReference type="EMBL" id="NHO65812.1"/>
    </source>
</evidence>
<dbReference type="Pfam" id="PF13577">
    <property type="entry name" value="SnoaL_4"/>
    <property type="match status" value="1"/>
</dbReference>
<dbReference type="CDD" id="cd00531">
    <property type="entry name" value="NTF2_like"/>
    <property type="match status" value="1"/>
</dbReference>
<dbReference type="Gene3D" id="3.10.450.50">
    <property type="match status" value="1"/>
</dbReference>
<evidence type="ECO:0000259" key="1">
    <source>
        <dbReference type="Pfam" id="PF13577"/>
    </source>
</evidence>
<feature type="domain" description="SnoaL-like" evidence="1">
    <location>
        <begin position="13"/>
        <end position="134"/>
    </location>
</feature>
<dbReference type="SUPFAM" id="SSF54427">
    <property type="entry name" value="NTF2-like"/>
    <property type="match status" value="1"/>
</dbReference>